<organism evidence="2 3">
    <name type="scientific">Marine Group III euryarchaeote CG-Epi2</name>
    <dbReference type="NCBI Taxonomy" id="1888996"/>
    <lineage>
        <taxon>Archaea</taxon>
        <taxon>Methanobacteriati</taxon>
        <taxon>Thermoplasmatota</taxon>
        <taxon>Thermoplasmata</taxon>
        <taxon>Candidatus Thermoprofundales</taxon>
    </lineage>
</organism>
<evidence type="ECO:0000313" key="2">
    <source>
        <dbReference type="EMBL" id="OIR23155.1"/>
    </source>
</evidence>
<dbReference type="Proteomes" id="UP000183615">
    <property type="component" value="Unassembled WGS sequence"/>
</dbReference>
<sequence length="113" mass="12674">MTNKVVTKLEEKVREFNSRISDEPTFSKKIEGKNRTICICISDGENYSTKLDNLKIESFKETEDTTADLVVTASSEILLALMAKETSPIKAYMSGDLKVKASIMDMLLLKSLF</sequence>
<feature type="domain" description="SCP2" evidence="1">
    <location>
        <begin position="29"/>
        <end position="113"/>
    </location>
</feature>
<dbReference type="SUPFAM" id="SSF55718">
    <property type="entry name" value="SCP-like"/>
    <property type="match status" value="1"/>
</dbReference>
<evidence type="ECO:0000313" key="3">
    <source>
        <dbReference type="Proteomes" id="UP000183615"/>
    </source>
</evidence>
<dbReference type="Pfam" id="PF02036">
    <property type="entry name" value="SCP2"/>
    <property type="match status" value="1"/>
</dbReference>
<dbReference type="InterPro" id="IPR036527">
    <property type="entry name" value="SCP2_sterol-bd_dom_sf"/>
</dbReference>
<accession>A0A1J5TSI5</accession>
<gene>
    <name evidence="2" type="ORF">BET99_00405</name>
</gene>
<comment type="caution">
    <text evidence="2">The sequence shown here is derived from an EMBL/GenBank/DDBJ whole genome shotgun (WGS) entry which is preliminary data.</text>
</comment>
<reference evidence="2 3" key="1">
    <citation type="submission" date="2016-08" db="EMBL/GenBank/DDBJ databases">
        <title>New Insights into Marine Group III Euryarchaeota, from dark to light.</title>
        <authorList>
            <person name="Haro-Moreno J.M."/>
            <person name="Rodriguez-Valera F."/>
            <person name="Lopez-Garcia P."/>
            <person name="Moreira D."/>
            <person name="Martin-Cuadrado A.B."/>
        </authorList>
    </citation>
    <scope>NUCLEOTIDE SEQUENCE [LARGE SCALE GENOMIC DNA]</scope>
    <source>
        <strain evidence="2">CG-Epi2</strain>
    </source>
</reference>
<name>A0A1J5TSI5_9ARCH</name>
<dbReference type="Gene3D" id="3.30.1050.10">
    <property type="entry name" value="SCP2 sterol-binding domain"/>
    <property type="match status" value="1"/>
</dbReference>
<dbReference type="AlphaFoldDB" id="A0A1J5TSI5"/>
<dbReference type="InterPro" id="IPR003033">
    <property type="entry name" value="SCP2_sterol-bd_dom"/>
</dbReference>
<proteinExistence type="predicted"/>
<evidence type="ECO:0000259" key="1">
    <source>
        <dbReference type="Pfam" id="PF02036"/>
    </source>
</evidence>
<dbReference type="EMBL" id="MIYZ01000001">
    <property type="protein sequence ID" value="OIR23155.1"/>
    <property type="molecule type" value="Genomic_DNA"/>
</dbReference>
<protein>
    <recommendedName>
        <fullName evidence="1">SCP2 domain-containing protein</fullName>
    </recommendedName>
</protein>